<dbReference type="SMART" id="SM00052">
    <property type="entry name" value="EAL"/>
    <property type="match status" value="1"/>
</dbReference>
<evidence type="ECO:0000313" key="2">
    <source>
        <dbReference type="EMBL" id="QXM26029.1"/>
    </source>
</evidence>
<keyword evidence="3" id="KW-1185">Reference proteome</keyword>
<gene>
    <name evidence="2" type="ORF">KO353_07520</name>
</gene>
<protein>
    <submittedName>
        <fullName evidence="2">EAL domain-containing protein</fullName>
    </submittedName>
</protein>
<dbReference type="Proteomes" id="UP000694001">
    <property type="component" value="Chromosome"/>
</dbReference>
<dbReference type="Pfam" id="PF00563">
    <property type="entry name" value="EAL"/>
    <property type="match status" value="1"/>
</dbReference>
<dbReference type="KEGG" id="elio:KO353_07520"/>
<feature type="domain" description="EAL" evidence="1">
    <location>
        <begin position="5"/>
        <end position="252"/>
    </location>
</feature>
<dbReference type="PANTHER" id="PTHR33121">
    <property type="entry name" value="CYCLIC DI-GMP PHOSPHODIESTERASE PDEF"/>
    <property type="match status" value="1"/>
</dbReference>
<dbReference type="PROSITE" id="PS50883">
    <property type="entry name" value="EAL"/>
    <property type="match status" value="1"/>
</dbReference>
<reference evidence="2" key="1">
    <citation type="submission" date="2021-06" db="EMBL/GenBank/DDBJ databases">
        <title>Elioraea tepida, sp. nov., a moderately thermophilic aerobic anoxygenic phototrophic bacterium isolated from an alkaline siliceous hot spring mat community in Yellowstone National Park, WY, USA.</title>
        <authorList>
            <person name="Saini M.K."/>
            <person name="Yoshida S."/>
            <person name="Sebastian A."/>
            <person name="Hirose S."/>
            <person name="Hara E."/>
            <person name="Tamaki H."/>
            <person name="Soulier N.T."/>
            <person name="Albert I."/>
            <person name="Hanada S."/>
            <person name="Bryant D.A."/>
            <person name="Tank M."/>
        </authorList>
    </citation>
    <scope>NUCLEOTIDE SEQUENCE</scope>
    <source>
        <strain evidence="2">MS-P2</strain>
    </source>
</reference>
<accession>A0A975U5N6</accession>
<dbReference type="InterPro" id="IPR050706">
    <property type="entry name" value="Cyclic-di-GMP_PDE-like"/>
</dbReference>
<sequence>MTGETDRTCDACTCGLGFPLPLTIAFQPIVRPSSGAIEAHEALLRGRDGALAHTVLAAVSDANRPAFDRTARATAIALAARHGLAERLHLNLMPEALRHPEHCLAPLLAAASASGIAPSRLTLELGEDGRLFDLAFMRRFLAACRDAGLRVALDHLGAGYAAIGTLVDLAPDMVKLDLTLIRGIDRDRLKRARALEVVAACRALGLEIAAVGVETEGELAVLAEAGVDLVQGYLLAKPAFERLVTAEEIALPAEASA</sequence>
<dbReference type="AlphaFoldDB" id="A0A975U5N6"/>
<dbReference type="GO" id="GO:0071111">
    <property type="term" value="F:cyclic-guanylate-specific phosphodiesterase activity"/>
    <property type="evidence" value="ECO:0007669"/>
    <property type="project" value="InterPro"/>
</dbReference>
<organism evidence="2 3">
    <name type="scientific">Elioraea tepida</name>
    <dbReference type="NCBI Taxonomy" id="2843330"/>
    <lineage>
        <taxon>Bacteria</taxon>
        <taxon>Pseudomonadati</taxon>
        <taxon>Pseudomonadota</taxon>
        <taxon>Alphaproteobacteria</taxon>
        <taxon>Acetobacterales</taxon>
        <taxon>Elioraeaceae</taxon>
        <taxon>Elioraea</taxon>
    </lineage>
</organism>
<name>A0A975U5N6_9PROT</name>
<dbReference type="RefSeq" id="WP_218287080.1">
    <property type="nucleotide sequence ID" value="NZ_CP076448.1"/>
</dbReference>
<evidence type="ECO:0000259" key="1">
    <source>
        <dbReference type="PROSITE" id="PS50883"/>
    </source>
</evidence>
<dbReference type="CDD" id="cd01948">
    <property type="entry name" value="EAL"/>
    <property type="match status" value="1"/>
</dbReference>
<dbReference type="InterPro" id="IPR001633">
    <property type="entry name" value="EAL_dom"/>
</dbReference>
<dbReference type="EMBL" id="CP076448">
    <property type="protein sequence ID" value="QXM26029.1"/>
    <property type="molecule type" value="Genomic_DNA"/>
</dbReference>
<proteinExistence type="predicted"/>
<dbReference type="PANTHER" id="PTHR33121:SF15">
    <property type="entry name" value="BLUE LIGHT- AND TEMPERATURE-REGULATED ANTIREPRESSOR BLUF"/>
    <property type="match status" value="1"/>
</dbReference>
<evidence type="ECO:0000313" key="3">
    <source>
        <dbReference type="Proteomes" id="UP000694001"/>
    </source>
</evidence>